<proteinExistence type="predicted"/>
<gene>
    <name evidence="1" type="ORF">CUROG_09435</name>
</gene>
<dbReference type="AlphaFoldDB" id="A0A5J6ZAC7"/>
<dbReference type="KEGG" id="cuo:CUROG_09435"/>
<reference evidence="2" key="1">
    <citation type="submission" date="2019-10" db="EMBL/GenBank/DDBJ databases">
        <title>Complete genome sequence of Corynebacterium urogenitalis DSM 108747, isolated from the genital tract of a cow.</title>
        <authorList>
            <person name="Ruckert C."/>
            <person name="Ballas P."/>
            <person name="Wagener K."/>
            <person name="Drillich M."/>
            <person name="Kaempfer P."/>
            <person name="Busse H.-J."/>
            <person name="Ehling-Schulz M."/>
        </authorList>
    </citation>
    <scope>NUCLEOTIDE SEQUENCE [LARGE SCALE GENOMIC DNA]</scope>
    <source>
        <strain evidence="2">LMM 1652</strain>
    </source>
</reference>
<organism evidence="1 2">
    <name type="scientific">Corynebacterium urogenitale</name>
    <dbReference type="NCBI Taxonomy" id="2487892"/>
    <lineage>
        <taxon>Bacteria</taxon>
        <taxon>Bacillati</taxon>
        <taxon>Actinomycetota</taxon>
        <taxon>Actinomycetes</taxon>
        <taxon>Mycobacteriales</taxon>
        <taxon>Corynebacteriaceae</taxon>
        <taxon>Corynebacterium</taxon>
    </lineage>
</organism>
<evidence type="ECO:0000313" key="2">
    <source>
        <dbReference type="Proteomes" id="UP000326711"/>
    </source>
</evidence>
<dbReference type="EMBL" id="CP045032">
    <property type="protein sequence ID" value="QFQ03231.1"/>
    <property type="molecule type" value="Genomic_DNA"/>
</dbReference>
<dbReference type="RefSeq" id="WP_161595749.1">
    <property type="nucleotide sequence ID" value="NZ_CP045032.1"/>
</dbReference>
<sequence>MSLGMAVSVGMSVRMACTVPVSERMPMVVVILSVRVCKPRPVIGQQPSRDTVIAVRRPVQRLVIRRHHRRPQRRLLKQRLLLPLRIPLKVDTNSRYFIQPQLRET</sequence>
<name>A0A5J6ZAC7_9CORY</name>
<protein>
    <submittedName>
        <fullName evidence="1">Uncharacterized protein</fullName>
    </submittedName>
</protein>
<keyword evidence="2" id="KW-1185">Reference proteome</keyword>
<dbReference type="Proteomes" id="UP000326711">
    <property type="component" value="Chromosome"/>
</dbReference>
<evidence type="ECO:0000313" key="1">
    <source>
        <dbReference type="EMBL" id="QFQ03231.1"/>
    </source>
</evidence>
<accession>A0A5J6ZAC7</accession>